<feature type="region of interest" description="Disordered" evidence="1">
    <location>
        <begin position="118"/>
        <end position="142"/>
    </location>
</feature>
<proteinExistence type="predicted"/>
<dbReference type="Proteomes" id="UP001297370">
    <property type="component" value="Unassembled WGS sequence"/>
</dbReference>
<feature type="compositionally biased region" description="Basic and acidic residues" evidence="1">
    <location>
        <begin position="118"/>
        <end position="130"/>
    </location>
</feature>
<organism evidence="5 6">
    <name type="scientific">Mediterraneibacter gnavus</name>
    <name type="common">Ruminococcus gnavus</name>
    <dbReference type="NCBI Taxonomy" id="33038"/>
    <lineage>
        <taxon>Bacteria</taxon>
        <taxon>Bacillati</taxon>
        <taxon>Bacillota</taxon>
        <taxon>Clostridia</taxon>
        <taxon>Lachnospirales</taxon>
        <taxon>Lachnospiraceae</taxon>
        <taxon>Mediterraneibacter</taxon>
    </lineage>
</organism>
<accession>A0A3E4K319</accession>
<evidence type="ECO:0000313" key="4">
    <source>
        <dbReference type="EMBL" id="NSI20614.1"/>
    </source>
</evidence>
<dbReference type="EMBL" id="QRIS01000005">
    <property type="protein sequence ID" value="RHG87262.1"/>
    <property type="molecule type" value="Genomic_DNA"/>
</dbReference>
<evidence type="ECO:0000313" key="5">
    <source>
        <dbReference type="EMBL" id="RHG87262.1"/>
    </source>
</evidence>
<dbReference type="EMBL" id="JAPZEG010000009">
    <property type="protein sequence ID" value="MDE1203648.1"/>
    <property type="molecule type" value="Genomic_DNA"/>
</dbReference>
<evidence type="ECO:0000313" key="6">
    <source>
        <dbReference type="Proteomes" id="UP000283981"/>
    </source>
</evidence>
<dbReference type="Proteomes" id="UP001149331">
    <property type="component" value="Unassembled WGS sequence"/>
</dbReference>
<reference evidence="4" key="2">
    <citation type="journal article" date="2020" name="Cell Host Microbe">
        <title>Functional and Genomic Variation between Human-Derived Isolates of Lachnospiraceae Reveals Inter- and Intra-Species Diversity.</title>
        <authorList>
            <person name="Sorbara M.T."/>
            <person name="Littmann E.R."/>
            <person name="Fontana E."/>
            <person name="Moody T.U."/>
            <person name="Kohout C.E."/>
            <person name="Gjonbalaj M."/>
            <person name="Eaton V."/>
            <person name="Seok R."/>
            <person name="Leiner I.M."/>
            <person name="Pamer E.G."/>
        </authorList>
    </citation>
    <scope>NUCLEOTIDE SEQUENCE</scope>
    <source>
        <strain evidence="4">MSK.22.53</strain>
    </source>
</reference>
<dbReference type="EMBL" id="JAJBOM010000033">
    <property type="protein sequence ID" value="MCB5620768.1"/>
    <property type="molecule type" value="Genomic_DNA"/>
</dbReference>
<reference evidence="2" key="4">
    <citation type="submission" date="2021-10" db="EMBL/GenBank/DDBJ databases">
        <title>Collection of gut derived symbiotic bacterial strains cultured from healthy donors.</title>
        <authorList>
            <person name="Lin H."/>
            <person name="Littmann E."/>
            <person name="Claire K."/>
            <person name="Pamer E."/>
        </authorList>
    </citation>
    <scope>NUCLEOTIDE SEQUENCE</scope>
    <source>
        <strain evidence="2">MSK.23.18</strain>
    </source>
</reference>
<evidence type="ECO:0000313" key="2">
    <source>
        <dbReference type="EMBL" id="MCB5620768.1"/>
    </source>
</evidence>
<evidence type="ECO:0000256" key="1">
    <source>
        <dbReference type="SAM" id="MobiDB-lite"/>
    </source>
</evidence>
<dbReference type="AlphaFoldDB" id="A0A3E4K319"/>
<reference evidence="4" key="3">
    <citation type="submission" date="2020-02" db="EMBL/GenBank/DDBJ databases">
        <authorList>
            <person name="Littmann E."/>
            <person name="Sorbara M."/>
        </authorList>
    </citation>
    <scope>NUCLEOTIDE SEQUENCE</scope>
    <source>
        <strain evidence="4">MSK.22.53</strain>
    </source>
</reference>
<protein>
    <submittedName>
        <fullName evidence="5">DUF4313 domain-containing protein</fullName>
    </submittedName>
</protein>
<gene>
    <name evidence="5" type="ORF">DW243_03905</name>
    <name evidence="4" type="ORF">G4958_14985</name>
    <name evidence="2" type="ORF">LIQ08_16680</name>
    <name evidence="3" type="ORF">O4N78_08720</name>
</gene>
<comment type="caution">
    <text evidence="5">The sequence shown here is derived from an EMBL/GenBank/DDBJ whole genome shotgun (WGS) entry which is preliminary data.</text>
</comment>
<dbReference type="InterPro" id="IPR025462">
    <property type="entry name" value="DUF4313"/>
</dbReference>
<reference evidence="5 6" key="1">
    <citation type="submission" date="2018-08" db="EMBL/GenBank/DDBJ databases">
        <title>A genome reference for cultivated species of the human gut microbiota.</title>
        <authorList>
            <person name="Zou Y."/>
            <person name="Xue W."/>
            <person name="Luo G."/>
        </authorList>
    </citation>
    <scope>NUCLEOTIDE SEQUENCE [LARGE SCALE GENOMIC DNA]</scope>
    <source>
        <strain evidence="5 6">AM21-18</strain>
    </source>
</reference>
<reference evidence="3" key="5">
    <citation type="submission" date="2022-12" db="EMBL/GenBank/DDBJ databases">
        <title>Genome of R. gnavus strain RSHDN_120.</title>
        <authorList>
            <person name="Abdugheni R."/>
        </authorList>
    </citation>
    <scope>NUCLEOTIDE SEQUENCE</scope>
    <source>
        <strain evidence="3">RSHDN_120</strain>
    </source>
</reference>
<sequence length="142" mass="16714">MKEQPILGYDWEMGHEEIKLEIGTYYTGKGLYIGMLAKEDGVWESFSDLTVNLPFERSDVHEAFIQDFGSKEKLKFIQKHKLGKILPERGHSGFCTYAKVAFNLKRLEELDPEGMKRFYKDHPELEEKSQVPKKKKRNQMER</sequence>
<name>A0A3E4K319_MEDGN</name>
<dbReference type="Proteomes" id="UP001296643">
    <property type="component" value="Unassembled WGS sequence"/>
</dbReference>
<dbReference type="EMBL" id="JAAIRM010000036">
    <property type="protein sequence ID" value="NSI20614.1"/>
    <property type="molecule type" value="Genomic_DNA"/>
</dbReference>
<dbReference type="Proteomes" id="UP000283981">
    <property type="component" value="Unassembled WGS sequence"/>
</dbReference>
<dbReference type="RefSeq" id="WP_117636818.1">
    <property type="nucleotide sequence ID" value="NZ_BAABXJ010000001.1"/>
</dbReference>
<evidence type="ECO:0000313" key="3">
    <source>
        <dbReference type="EMBL" id="MDE1203648.1"/>
    </source>
</evidence>
<dbReference type="Pfam" id="PF14190">
    <property type="entry name" value="DUF4313"/>
    <property type="match status" value="1"/>
</dbReference>
<feature type="compositionally biased region" description="Basic residues" evidence="1">
    <location>
        <begin position="131"/>
        <end position="142"/>
    </location>
</feature>